<accession>A0A182W9A8</accession>
<protein>
    <submittedName>
        <fullName evidence="1">Uncharacterized protein</fullName>
    </submittedName>
</protein>
<reference evidence="1" key="2">
    <citation type="submission" date="2020-05" db="UniProtKB">
        <authorList>
            <consortium name="EnsemblMetazoa"/>
        </authorList>
    </citation>
    <scope>IDENTIFICATION</scope>
    <source>
        <strain evidence="1">MINIMUS1</strain>
    </source>
</reference>
<reference evidence="2" key="1">
    <citation type="submission" date="2013-03" db="EMBL/GenBank/DDBJ databases">
        <title>The Genome Sequence of Anopheles minimus MINIMUS1.</title>
        <authorList>
            <consortium name="The Broad Institute Genomics Platform"/>
            <person name="Neafsey D.E."/>
            <person name="Walton C."/>
            <person name="Walker B."/>
            <person name="Young S.K."/>
            <person name="Zeng Q."/>
            <person name="Gargeya S."/>
            <person name="Fitzgerald M."/>
            <person name="Haas B."/>
            <person name="Abouelleil A."/>
            <person name="Allen A.W."/>
            <person name="Alvarado L."/>
            <person name="Arachchi H.M."/>
            <person name="Berlin A.M."/>
            <person name="Chapman S.B."/>
            <person name="Gainer-Dewar J."/>
            <person name="Goldberg J."/>
            <person name="Griggs A."/>
            <person name="Gujja S."/>
            <person name="Hansen M."/>
            <person name="Howarth C."/>
            <person name="Imamovic A."/>
            <person name="Ireland A."/>
            <person name="Larimer J."/>
            <person name="McCowan C."/>
            <person name="Murphy C."/>
            <person name="Pearson M."/>
            <person name="Poon T.W."/>
            <person name="Priest M."/>
            <person name="Roberts A."/>
            <person name="Saif S."/>
            <person name="Shea T."/>
            <person name="Sisk P."/>
            <person name="Sykes S."/>
            <person name="Wortman J."/>
            <person name="Nusbaum C."/>
            <person name="Birren B."/>
        </authorList>
    </citation>
    <scope>NUCLEOTIDE SEQUENCE [LARGE SCALE GENOMIC DNA]</scope>
    <source>
        <strain evidence="2">MINIMUS1</strain>
    </source>
</reference>
<dbReference type="EnsemblMetazoa" id="AMIN006932-RA">
    <property type="protein sequence ID" value="AMIN006932-PA"/>
    <property type="gene ID" value="AMIN006932"/>
</dbReference>
<dbReference type="VEuPathDB" id="VectorBase:AMIN006932"/>
<sequence>MIIPIRLRGRRKCYHHPSPRILGITAMNRSDMAFKLPVPSDDNEGQPDYYCIGGDPPAVGRAERYSLPTEILLEDQHNFPLTRTAYERQKVDFLFVVVPPTQLSASITTFCRLTIC</sequence>
<dbReference type="AlphaFoldDB" id="A0A182W9A8"/>
<organism evidence="1 2">
    <name type="scientific">Anopheles minimus</name>
    <dbReference type="NCBI Taxonomy" id="112268"/>
    <lineage>
        <taxon>Eukaryota</taxon>
        <taxon>Metazoa</taxon>
        <taxon>Ecdysozoa</taxon>
        <taxon>Arthropoda</taxon>
        <taxon>Hexapoda</taxon>
        <taxon>Insecta</taxon>
        <taxon>Pterygota</taxon>
        <taxon>Neoptera</taxon>
        <taxon>Endopterygota</taxon>
        <taxon>Diptera</taxon>
        <taxon>Nematocera</taxon>
        <taxon>Culicoidea</taxon>
        <taxon>Culicidae</taxon>
        <taxon>Anophelinae</taxon>
        <taxon>Anopheles</taxon>
    </lineage>
</organism>
<evidence type="ECO:0000313" key="2">
    <source>
        <dbReference type="Proteomes" id="UP000075920"/>
    </source>
</evidence>
<keyword evidence="2" id="KW-1185">Reference proteome</keyword>
<dbReference type="Proteomes" id="UP000075920">
    <property type="component" value="Unassembled WGS sequence"/>
</dbReference>
<name>A0A182W9A8_9DIPT</name>
<proteinExistence type="predicted"/>
<evidence type="ECO:0000313" key="1">
    <source>
        <dbReference type="EnsemblMetazoa" id="AMIN006932-PA"/>
    </source>
</evidence>